<dbReference type="InterPro" id="IPR027417">
    <property type="entry name" value="P-loop_NTPase"/>
</dbReference>
<dbReference type="Proteomes" id="UP001596207">
    <property type="component" value="Unassembled WGS sequence"/>
</dbReference>
<keyword evidence="2" id="KW-1185">Reference proteome</keyword>
<comment type="caution">
    <text evidence="1">The sequence shown here is derived from an EMBL/GenBank/DDBJ whole genome shotgun (WGS) entry which is preliminary data.</text>
</comment>
<evidence type="ECO:0000313" key="1">
    <source>
        <dbReference type="EMBL" id="MFC5940021.1"/>
    </source>
</evidence>
<sequence>MIIFVDGIDGSGKTTLIRHLATALNRSGIEAVVSSPLWRYLPTIAAPEQFASWVVSTTGMDVAEALIGAMIDRLDDLYDLSVAQDRVHLVDRGPKTVYASAHAHAHERHTAFEPLRENLAASVRALTDVQPCVAIELGEGEEALQTALPRLTSSQTVTPGYLGYLQAFATEMHTSGDWPGLPTKRLDVSMSAESNCVAVIESLRLPTITNGRADIGAAVPANGRDRKA</sequence>
<dbReference type="EMBL" id="JBHSQQ010000001">
    <property type="protein sequence ID" value="MFC5940021.1"/>
    <property type="molecule type" value="Genomic_DNA"/>
</dbReference>
<dbReference type="RefSeq" id="WP_353899564.1">
    <property type="nucleotide sequence ID" value="NZ_CP158970.1"/>
</dbReference>
<name>A0ABW1HF80_9ACTN</name>
<proteinExistence type="predicted"/>
<gene>
    <name evidence="1" type="ORF">ACFPZ4_00805</name>
</gene>
<protein>
    <recommendedName>
        <fullName evidence="3">Thymidylate kinase</fullName>
    </recommendedName>
</protein>
<organism evidence="1 2">
    <name type="scientific">Micromonospora harpali</name>
    <dbReference type="NCBI Taxonomy" id="1490225"/>
    <lineage>
        <taxon>Bacteria</taxon>
        <taxon>Bacillati</taxon>
        <taxon>Actinomycetota</taxon>
        <taxon>Actinomycetes</taxon>
        <taxon>Micromonosporales</taxon>
        <taxon>Micromonosporaceae</taxon>
        <taxon>Micromonospora</taxon>
    </lineage>
</organism>
<dbReference type="Gene3D" id="3.40.50.300">
    <property type="entry name" value="P-loop containing nucleotide triphosphate hydrolases"/>
    <property type="match status" value="1"/>
</dbReference>
<evidence type="ECO:0000313" key="2">
    <source>
        <dbReference type="Proteomes" id="UP001596207"/>
    </source>
</evidence>
<accession>A0ABW1HF80</accession>
<dbReference type="SUPFAM" id="SSF52540">
    <property type="entry name" value="P-loop containing nucleoside triphosphate hydrolases"/>
    <property type="match status" value="1"/>
</dbReference>
<evidence type="ECO:0008006" key="3">
    <source>
        <dbReference type="Google" id="ProtNLM"/>
    </source>
</evidence>
<reference evidence="2" key="1">
    <citation type="journal article" date="2019" name="Int. J. Syst. Evol. Microbiol.">
        <title>The Global Catalogue of Microorganisms (GCM) 10K type strain sequencing project: providing services to taxonomists for standard genome sequencing and annotation.</title>
        <authorList>
            <consortium name="The Broad Institute Genomics Platform"/>
            <consortium name="The Broad Institute Genome Sequencing Center for Infectious Disease"/>
            <person name="Wu L."/>
            <person name="Ma J."/>
        </authorList>
    </citation>
    <scope>NUCLEOTIDE SEQUENCE [LARGE SCALE GENOMIC DNA]</scope>
    <source>
        <strain evidence="2">CGMCC 4.7173</strain>
    </source>
</reference>